<dbReference type="Proteomes" id="UP001216390">
    <property type="component" value="Chromosome"/>
</dbReference>
<sequence length="111" mass="11216">MKVAGIIVLVLGLVVGFLYAMIPVSVEVFGAEEPASCGPPILRVISQQEDSDPNGQRLIDLCEDVSADRLPPAGLAVLLGVVVGGGLLVAAGRRDGGGDEAPPMPPPPPPG</sequence>
<keyword evidence="2" id="KW-1185">Reference proteome</keyword>
<evidence type="ECO:0000313" key="1">
    <source>
        <dbReference type="EMBL" id="WCO68746.1"/>
    </source>
</evidence>
<proteinExistence type="predicted"/>
<protein>
    <submittedName>
        <fullName evidence="1">Uncharacterized protein</fullName>
    </submittedName>
</protein>
<gene>
    <name evidence="1" type="ORF">PO878_08405</name>
</gene>
<name>A0AAE9YAA9_9ACTN</name>
<organism evidence="1 2">
    <name type="scientific">Iamia majanohamensis</name>
    <dbReference type="NCBI Taxonomy" id="467976"/>
    <lineage>
        <taxon>Bacteria</taxon>
        <taxon>Bacillati</taxon>
        <taxon>Actinomycetota</taxon>
        <taxon>Acidimicrobiia</taxon>
        <taxon>Acidimicrobiales</taxon>
        <taxon>Iamiaceae</taxon>
        <taxon>Iamia</taxon>
    </lineage>
</organism>
<accession>A0AAE9YAA9</accession>
<reference evidence="1" key="1">
    <citation type="submission" date="2023-01" db="EMBL/GenBank/DDBJ databases">
        <title>The diversity of Class Acidimicrobiia in South China Sea sediment environments and the proposal of Iamia marina sp. nov., a novel species of the genus Iamia.</title>
        <authorList>
            <person name="He Y."/>
            <person name="Tian X."/>
        </authorList>
    </citation>
    <scope>NUCLEOTIDE SEQUENCE</scope>
    <source>
        <strain evidence="1">DSM 19957</strain>
    </source>
</reference>
<dbReference type="KEGG" id="ima:PO878_08405"/>
<evidence type="ECO:0000313" key="2">
    <source>
        <dbReference type="Proteomes" id="UP001216390"/>
    </source>
</evidence>
<dbReference type="EMBL" id="CP116942">
    <property type="protein sequence ID" value="WCO68746.1"/>
    <property type="molecule type" value="Genomic_DNA"/>
</dbReference>
<dbReference type="AlphaFoldDB" id="A0AAE9YAA9"/>
<dbReference type="RefSeq" id="WP_272738262.1">
    <property type="nucleotide sequence ID" value="NZ_CP116942.1"/>
</dbReference>